<evidence type="ECO:0000313" key="1">
    <source>
        <dbReference type="EMBL" id="GIX80853.1"/>
    </source>
</evidence>
<organism evidence="1 2">
    <name type="scientific">Caerostris extrusa</name>
    <name type="common">Bark spider</name>
    <name type="synonym">Caerostris bankana</name>
    <dbReference type="NCBI Taxonomy" id="172846"/>
    <lineage>
        <taxon>Eukaryota</taxon>
        <taxon>Metazoa</taxon>
        <taxon>Ecdysozoa</taxon>
        <taxon>Arthropoda</taxon>
        <taxon>Chelicerata</taxon>
        <taxon>Arachnida</taxon>
        <taxon>Araneae</taxon>
        <taxon>Araneomorphae</taxon>
        <taxon>Entelegynae</taxon>
        <taxon>Araneoidea</taxon>
        <taxon>Araneidae</taxon>
        <taxon>Caerostris</taxon>
    </lineage>
</organism>
<dbReference type="AlphaFoldDB" id="A0AAV4NAE0"/>
<reference evidence="1 2" key="1">
    <citation type="submission" date="2021-06" db="EMBL/GenBank/DDBJ databases">
        <title>Caerostris extrusa draft genome.</title>
        <authorList>
            <person name="Kono N."/>
            <person name="Arakawa K."/>
        </authorList>
    </citation>
    <scope>NUCLEOTIDE SEQUENCE [LARGE SCALE GENOMIC DNA]</scope>
</reference>
<comment type="caution">
    <text evidence="1">The sequence shown here is derived from an EMBL/GenBank/DDBJ whole genome shotgun (WGS) entry which is preliminary data.</text>
</comment>
<sequence length="114" mass="13381">MSSLGASRPHGACWLRWFENSWRLLPIRTWRRQECAKKSFQHQKDRISSDMRVVISDGSQMVGKTECLSFGCHKNGIASHNCLNIYYLPFEKSRVVFELWGVTFFQKRTRCCFA</sequence>
<gene>
    <name evidence="1" type="ORF">CEXT_653681</name>
</gene>
<dbReference type="Proteomes" id="UP001054945">
    <property type="component" value="Unassembled WGS sequence"/>
</dbReference>
<name>A0AAV4NAE0_CAEEX</name>
<protein>
    <submittedName>
        <fullName evidence="1">Uncharacterized protein</fullName>
    </submittedName>
</protein>
<evidence type="ECO:0000313" key="2">
    <source>
        <dbReference type="Proteomes" id="UP001054945"/>
    </source>
</evidence>
<keyword evidence="2" id="KW-1185">Reference proteome</keyword>
<accession>A0AAV4NAE0</accession>
<proteinExistence type="predicted"/>
<dbReference type="EMBL" id="BPLR01020626">
    <property type="protein sequence ID" value="GIX80853.1"/>
    <property type="molecule type" value="Genomic_DNA"/>
</dbReference>